<reference evidence="11 12" key="1">
    <citation type="submission" date="2020-03" db="EMBL/GenBank/DDBJ databases">
        <title>Soil Listeria distribution.</title>
        <authorList>
            <person name="Liao J."/>
            <person name="Wiedmann M."/>
        </authorList>
    </citation>
    <scope>NUCLEOTIDE SEQUENCE [LARGE SCALE GENOMIC DNA]</scope>
    <source>
        <strain evidence="11 12">FSL L7-0072</strain>
    </source>
</reference>
<evidence type="ECO:0000256" key="7">
    <source>
        <dbReference type="ARBA" id="ARBA00023136"/>
    </source>
</evidence>
<dbReference type="Pfam" id="PF03062">
    <property type="entry name" value="MBOAT"/>
    <property type="match status" value="1"/>
</dbReference>
<dbReference type="InterPro" id="IPR004299">
    <property type="entry name" value="MBOAT_fam"/>
</dbReference>
<evidence type="ECO:0000256" key="4">
    <source>
        <dbReference type="ARBA" id="ARBA00022679"/>
    </source>
</evidence>
<name>A0A7X1DD88_9LIST</name>
<dbReference type="UniPathway" id="UPA00556"/>
<dbReference type="InterPro" id="IPR051085">
    <property type="entry name" value="MB_O-acyltransferase"/>
</dbReference>
<evidence type="ECO:0000256" key="9">
    <source>
        <dbReference type="PIRNR" id="PIRNR016636"/>
    </source>
</evidence>
<accession>A0A7X1DD88</accession>
<proteinExistence type="inferred from homology"/>
<gene>
    <name evidence="11" type="primary">dltB</name>
    <name evidence="11" type="ORF">HCB47_01955</name>
</gene>
<dbReference type="InterPro" id="IPR024194">
    <property type="entry name" value="Ac/AlaTfrase_AlgI/DltB"/>
</dbReference>
<dbReference type="GO" id="GO:0016746">
    <property type="term" value="F:acyltransferase activity"/>
    <property type="evidence" value="ECO:0007669"/>
    <property type="project" value="UniProtKB-KW"/>
</dbReference>
<keyword evidence="6 10" id="KW-1133">Transmembrane helix</keyword>
<evidence type="ECO:0000256" key="6">
    <source>
        <dbReference type="ARBA" id="ARBA00022989"/>
    </source>
</evidence>
<evidence type="ECO:0000256" key="8">
    <source>
        <dbReference type="ARBA" id="ARBA00023315"/>
    </source>
</evidence>
<comment type="caution">
    <text evidence="11">The sequence shown here is derived from an EMBL/GenBank/DDBJ whole genome shotgun (WGS) entry which is preliminary data.</text>
</comment>
<evidence type="ECO:0000256" key="2">
    <source>
        <dbReference type="ARBA" id="ARBA00010323"/>
    </source>
</evidence>
<evidence type="ECO:0000313" key="12">
    <source>
        <dbReference type="Proteomes" id="UP000558070"/>
    </source>
</evidence>
<feature type="transmembrane region" description="Helical" evidence="10">
    <location>
        <begin position="333"/>
        <end position="353"/>
    </location>
</feature>
<feature type="transmembrane region" description="Helical" evidence="10">
    <location>
        <begin position="309"/>
        <end position="327"/>
    </location>
</feature>
<comment type="pathway">
    <text evidence="9">Cell wall biogenesis; lipoteichoic acid biosynthesis.</text>
</comment>
<organism evidence="11 12">
    <name type="scientific">Listeria farberi</name>
    <dbReference type="NCBI Taxonomy" id="2713500"/>
    <lineage>
        <taxon>Bacteria</taxon>
        <taxon>Bacillati</taxon>
        <taxon>Bacillota</taxon>
        <taxon>Bacilli</taxon>
        <taxon>Bacillales</taxon>
        <taxon>Listeriaceae</taxon>
        <taxon>Listeria</taxon>
    </lineage>
</organism>
<keyword evidence="8 9" id="KW-0012">Acyltransferase</keyword>
<sequence>MSTPYGTILYFGVLLLFFIPIIVAGLLGKRLPIYNAFVTLVFLYFLFSANPVQGVTFIFFVFWQLALVRLYFHYRQEKKQNHGGVFVIAVILSILPLVISKVVPILGDQVTMVGFLGISYLTFKATQMIIEIRDNLIKQYNAWDFVNFLLFFPTISSGPIDRFRRFKKDVDNPPSKEAYVALLNRGIFLIFLGFLYKFIIAYLVNKHFVVPLDIAITHNVDTTTSLIGYMYAYSMYLFFDFAGYSAFAVGVSYLFGVQTPMNFNKPFAARNIKEFWNRWHMTLSFWFRDYVFMRFVFWLTKKKWLKSKFTIAYIAYFVNFFIMGVWHGLHWYYIVYGLYQATLIVGFDLIERFNKKYKFYPKNKITYVIGVIITFQFVCFGFLIFSGILDKINF</sequence>
<dbReference type="AlphaFoldDB" id="A0A7X1DD88"/>
<feature type="transmembrane region" description="Helical" evidence="10">
    <location>
        <begin position="6"/>
        <end position="26"/>
    </location>
</feature>
<evidence type="ECO:0000256" key="10">
    <source>
        <dbReference type="SAM" id="Phobius"/>
    </source>
</evidence>
<keyword evidence="5 10" id="KW-0812">Transmembrane</keyword>
<evidence type="ECO:0000256" key="3">
    <source>
        <dbReference type="ARBA" id="ARBA00022475"/>
    </source>
</evidence>
<dbReference type="EMBL" id="JAARZO010000001">
    <property type="protein sequence ID" value="MBC2286400.1"/>
    <property type="molecule type" value="Genomic_DNA"/>
</dbReference>
<dbReference type="GO" id="GO:0070395">
    <property type="term" value="P:lipoteichoic acid biosynthetic process"/>
    <property type="evidence" value="ECO:0007669"/>
    <property type="project" value="UniProtKB-UniRule"/>
</dbReference>
<keyword evidence="4 9" id="KW-0808">Transferase</keyword>
<feature type="transmembrane region" description="Helical" evidence="10">
    <location>
        <begin position="84"/>
        <end position="106"/>
    </location>
</feature>
<evidence type="ECO:0000313" key="11">
    <source>
        <dbReference type="EMBL" id="MBC2286400.1"/>
    </source>
</evidence>
<feature type="transmembrane region" description="Helical" evidence="10">
    <location>
        <begin position="180"/>
        <end position="204"/>
    </location>
</feature>
<dbReference type="PANTHER" id="PTHR13285">
    <property type="entry name" value="ACYLTRANSFERASE"/>
    <property type="match status" value="1"/>
</dbReference>
<dbReference type="NCBIfam" id="TIGR04091">
    <property type="entry name" value="LTA_dltB"/>
    <property type="match status" value="1"/>
</dbReference>
<feature type="transmembrane region" description="Helical" evidence="10">
    <location>
        <begin position="365"/>
        <end position="389"/>
    </location>
</feature>
<dbReference type="PIRSF" id="PIRSF500216">
    <property type="entry name" value="DltB"/>
    <property type="match status" value="1"/>
</dbReference>
<dbReference type="InterPro" id="IPR024024">
    <property type="entry name" value="DltB"/>
</dbReference>
<dbReference type="GO" id="GO:0005886">
    <property type="term" value="C:plasma membrane"/>
    <property type="evidence" value="ECO:0007669"/>
    <property type="project" value="UniProtKB-SubCell"/>
</dbReference>
<keyword evidence="3 9" id="KW-1003">Cell membrane</keyword>
<evidence type="ECO:0000256" key="5">
    <source>
        <dbReference type="ARBA" id="ARBA00022692"/>
    </source>
</evidence>
<dbReference type="PANTHER" id="PTHR13285:SF23">
    <property type="entry name" value="TEICHOIC ACID D-ALANYLTRANSFERASE"/>
    <property type="match status" value="1"/>
</dbReference>
<feature type="transmembrane region" description="Helical" evidence="10">
    <location>
        <begin position="235"/>
        <end position="256"/>
    </location>
</feature>
<dbReference type="EC" id="2.3.1.-" evidence="9"/>
<comment type="subcellular location">
    <subcellularLocation>
        <location evidence="1">Cell membrane</location>
        <topology evidence="1">Multi-pass membrane protein</topology>
    </subcellularLocation>
</comment>
<comment type="similarity">
    <text evidence="2 9">Belongs to the membrane-bound acyltransferase family.</text>
</comment>
<feature type="transmembrane region" description="Helical" evidence="10">
    <location>
        <begin position="142"/>
        <end position="160"/>
    </location>
</feature>
<keyword evidence="7 9" id="KW-0472">Membrane</keyword>
<dbReference type="Proteomes" id="UP000558070">
    <property type="component" value="Unassembled WGS sequence"/>
</dbReference>
<protein>
    <recommendedName>
        <fullName evidence="9">Teichoic acid D-alanyltransferase</fullName>
        <ecNumber evidence="9">2.3.1.-</ecNumber>
    </recommendedName>
</protein>
<evidence type="ECO:0000256" key="1">
    <source>
        <dbReference type="ARBA" id="ARBA00004651"/>
    </source>
</evidence>
<dbReference type="RefSeq" id="WP_185607645.1">
    <property type="nucleotide sequence ID" value="NZ_JAARZO010000001.1"/>
</dbReference>
<dbReference type="PIRSF" id="PIRSF016636">
    <property type="entry name" value="AlgI_DltB"/>
    <property type="match status" value="1"/>
</dbReference>
<comment type="function">
    <text evidence="9">O-acyltransferase that catalyzes D-alanylation of both teichoic acid and lipoteichoic acid (LTA). D-alanylation of LTA plays an important role in modulating the properties of the cell wall in Gram-positive bacteria, influencing the net charge of the cell wall. Catalyzes D-alanylation from DltC carrier protein.</text>
</comment>